<organism evidence="2 3">
    <name type="scientific">Paraburkholderia sprentiae WSM5005</name>
    <dbReference type="NCBI Taxonomy" id="754502"/>
    <lineage>
        <taxon>Bacteria</taxon>
        <taxon>Pseudomonadati</taxon>
        <taxon>Pseudomonadota</taxon>
        <taxon>Betaproteobacteria</taxon>
        <taxon>Burkholderiales</taxon>
        <taxon>Burkholderiaceae</taxon>
        <taxon>Paraburkholderia</taxon>
    </lineage>
</organism>
<dbReference type="PANTHER" id="PTHR30298:SF0">
    <property type="entry name" value="PROTEIN YBFL-RELATED"/>
    <property type="match status" value="1"/>
</dbReference>
<dbReference type="OrthoDB" id="8587058at2"/>
<dbReference type="Pfam" id="PF01609">
    <property type="entry name" value="DDE_Tnp_1"/>
    <property type="match status" value="1"/>
</dbReference>
<dbReference type="KEGG" id="pspw:BJG93_27720"/>
<dbReference type="GO" id="GO:0003677">
    <property type="term" value="F:DNA binding"/>
    <property type="evidence" value="ECO:0007669"/>
    <property type="project" value="InterPro"/>
</dbReference>
<dbReference type="NCBIfam" id="NF033564">
    <property type="entry name" value="transpos_ISAs1"/>
    <property type="match status" value="1"/>
</dbReference>
<reference evidence="2" key="1">
    <citation type="submission" date="2016-09" db="EMBL/GenBank/DDBJ databases">
        <title>The Complete Genome of Burkholderia sprentiae wsm5005.</title>
        <authorList>
            <person name="De Meyer S."/>
            <person name="Wang P."/>
            <person name="Terpolilli J."/>
        </authorList>
    </citation>
    <scope>NUCLEOTIDE SEQUENCE [LARGE SCALE GENOMIC DNA]</scope>
    <source>
        <strain evidence="2">WSM5005</strain>
    </source>
</reference>
<reference evidence="2" key="2">
    <citation type="submission" date="2021-06" db="EMBL/GenBank/DDBJ databases">
        <authorList>
            <person name="Rogers T.H."/>
            <person name="Ramsay J.P."/>
            <person name="Wang P."/>
            <person name="Terpolilli J."/>
        </authorList>
    </citation>
    <scope>NUCLEOTIDE SEQUENCE [LARGE SCALE GENOMIC DNA]</scope>
    <source>
        <strain evidence="2">WSM5005</strain>
    </source>
</reference>
<accession>A0A1I9YS64</accession>
<dbReference type="GO" id="GO:0006313">
    <property type="term" value="P:DNA transposition"/>
    <property type="evidence" value="ECO:0007669"/>
    <property type="project" value="InterPro"/>
</dbReference>
<evidence type="ECO:0000313" key="3">
    <source>
        <dbReference type="Proteomes" id="UP000179860"/>
    </source>
</evidence>
<dbReference type="PANTHER" id="PTHR30298">
    <property type="entry name" value="H REPEAT-ASSOCIATED PREDICTED TRANSPOSASE"/>
    <property type="match status" value="1"/>
</dbReference>
<dbReference type="GO" id="GO:0004803">
    <property type="term" value="F:transposase activity"/>
    <property type="evidence" value="ECO:0007669"/>
    <property type="project" value="InterPro"/>
</dbReference>
<protein>
    <submittedName>
        <fullName evidence="2">ISAs1 family transposase</fullName>
    </submittedName>
</protein>
<proteinExistence type="predicted"/>
<dbReference type="InterPro" id="IPR002559">
    <property type="entry name" value="Transposase_11"/>
</dbReference>
<name>A0A1I9YS64_9BURK</name>
<dbReference type="AlphaFoldDB" id="A0A1I9YS64"/>
<dbReference type="EMBL" id="CP017562">
    <property type="protein sequence ID" value="APA89039.2"/>
    <property type="molecule type" value="Genomic_DNA"/>
</dbReference>
<dbReference type="InterPro" id="IPR047647">
    <property type="entry name" value="ISAs1_transpos"/>
</dbReference>
<gene>
    <name evidence="2" type="ORF">BJG93_27720</name>
</gene>
<keyword evidence="3" id="KW-1185">Reference proteome</keyword>
<evidence type="ECO:0000259" key="1">
    <source>
        <dbReference type="Pfam" id="PF01609"/>
    </source>
</evidence>
<feature type="domain" description="Transposase IS4-like" evidence="1">
    <location>
        <begin position="40"/>
        <end position="110"/>
    </location>
</feature>
<dbReference type="InterPro" id="IPR051698">
    <property type="entry name" value="Transposase_11-like"/>
</dbReference>
<evidence type="ECO:0000313" key="2">
    <source>
        <dbReference type="EMBL" id="APA89039.2"/>
    </source>
</evidence>
<dbReference type="Proteomes" id="UP000179860">
    <property type="component" value="Chromosome 2"/>
</dbReference>
<sequence length="159" mass="18010">MHGGIETRRCVATDMIDWLDEDGKWAGLRSMAMVEATREIDGRVSLERRYYINSLPADRKRINEAVRAHWAIENSMHWVLDVAFGEDQCRARVDNAAQNFTILRRIVSNLLRADKATKVGIKNKRLKAGFDEHYRARVCLECSSFDAIALGEIAGGIDS</sequence>